<gene>
    <name evidence="1" type="ORF">LTR09_003266</name>
</gene>
<evidence type="ECO:0008006" key="3">
    <source>
        <dbReference type="Google" id="ProtNLM"/>
    </source>
</evidence>
<dbReference type="PANTHER" id="PTHR24148:SF64">
    <property type="entry name" value="HETEROKARYON INCOMPATIBILITY DOMAIN-CONTAINING PROTEIN"/>
    <property type="match status" value="1"/>
</dbReference>
<keyword evidence="2" id="KW-1185">Reference proteome</keyword>
<dbReference type="AlphaFoldDB" id="A0AAJ0GEM1"/>
<dbReference type="Proteomes" id="UP001271007">
    <property type="component" value="Unassembled WGS sequence"/>
</dbReference>
<sequence length="451" mass="50964">MDFGCPRIVAPPASFSVDISFDTFDIVEAYLELMTRPWFLRSWTIQEFCLSQREPLVLSDGLIFFARALYLFSKHLRLFEELEYIRGLMGVAYIMRGASHVGFMNRPYLPDHISTTFPGQTLAQQLLWLLLHENRHVSQPHDRIYSLLGLIDSTALPPELTPDYRKTWDVVCRQSSWVTDFDRKPGMTPGEPSLLHTGEFTSDGTRLVVEGTKMHRVVMHLRLLKPFDLSTYLHDLLNEFLPAKAEMNNVSTSQLWRSWLKASLAKVTTTRHQPLFNSIDAGRLDTVQELLNVLSESDRQALSRFSPCEYCLLDDGTHFEARLHSSENSKNSVGSGTGLEAWALKGAACCFVLEKTDELLRYYKVSIVSARTASTLDGKENMSLSGPSDLQVWALNGAPEPCIPTVEAGDLDHYRMAGMLQLPKEYGKRGLSRSGPKDVEHMTLPFQANLD</sequence>
<dbReference type="EMBL" id="JAWDJX010000007">
    <property type="protein sequence ID" value="KAK3056030.1"/>
    <property type="molecule type" value="Genomic_DNA"/>
</dbReference>
<accession>A0AAJ0GEM1</accession>
<dbReference type="InterPro" id="IPR052895">
    <property type="entry name" value="HetReg/Transcr_Mod"/>
</dbReference>
<comment type="caution">
    <text evidence="1">The sequence shown here is derived from an EMBL/GenBank/DDBJ whole genome shotgun (WGS) entry which is preliminary data.</text>
</comment>
<evidence type="ECO:0000313" key="1">
    <source>
        <dbReference type="EMBL" id="KAK3056030.1"/>
    </source>
</evidence>
<protein>
    <recommendedName>
        <fullName evidence="3">Heterokaryon incompatibility domain-containing protein</fullName>
    </recommendedName>
</protein>
<name>A0AAJ0GEM1_9PEZI</name>
<reference evidence="1" key="1">
    <citation type="submission" date="2023-04" db="EMBL/GenBank/DDBJ databases">
        <title>Black Yeasts Isolated from many extreme environments.</title>
        <authorList>
            <person name="Coleine C."/>
            <person name="Stajich J.E."/>
            <person name="Selbmann L."/>
        </authorList>
    </citation>
    <scope>NUCLEOTIDE SEQUENCE</scope>
    <source>
        <strain evidence="1">CCFEE 5312</strain>
    </source>
</reference>
<dbReference type="PANTHER" id="PTHR24148">
    <property type="entry name" value="ANKYRIN REPEAT DOMAIN-CONTAINING PROTEIN 39 HOMOLOG-RELATED"/>
    <property type="match status" value="1"/>
</dbReference>
<proteinExistence type="predicted"/>
<organism evidence="1 2">
    <name type="scientific">Extremus antarcticus</name>
    <dbReference type="NCBI Taxonomy" id="702011"/>
    <lineage>
        <taxon>Eukaryota</taxon>
        <taxon>Fungi</taxon>
        <taxon>Dikarya</taxon>
        <taxon>Ascomycota</taxon>
        <taxon>Pezizomycotina</taxon>
        <taxon>Dothideomycetes</taxon>
        <taxon>Dothideomycetidae</taxon>
        <taxon>Mycosphaerellales</taxon>
        <taxon>Extremaceae</taxon>
        <taxon>Extremus</taxon>
    </lineage>
</organism>
<evidence type="ECO:0000313" key="2">
    <source>
        <dbReference type="Proteomes" id="UP001271007"/>
    </source>
</evidence>